<name>A0ACB8RGQ7_9AGAM</name>
<dbReference type="Proteomes" id="UP000814033">
    <property type="component" value="Unassembled WGS sequence"/>
</dbReference>
<keyword evidence="2" id="KW-1185">Reference proteome</keyword>
<proteinExistence type="predicted"/>
<sequence>MVLTRNASAAAGQEPNIVVPVSANKPAETKPAKLTNKKPLKATTKKTTRKTTRKVKPTAKAGGNDTTTVTQPAVTEEVPTFQPINSLGEDVAQAQASAERAGSADSDVFSGHYTLASERLVTVPAGLPRQADGFPLPHSRGSVRFQPRKLTYAQAVSRSPSPIESSDVVYYDASPLANKSRIPRQPSSAVPIGGATVGLSNPAQGTGRDDAVSTSGEGVVTLPSTTAQPVMSPSTVHNMSSEHVPVNTVGPKGVHKGRTLKTNTKTSTGASEVVINKKKPATKKPVLSPLHNKTDSRIAKRNGPPPRMQAAPSSGSSSSQPSTALGTTNSMSTDSDSPSMPTPERIVTVPVQPTRPARILTGRMSTGGKPTRRQAVAIVTADYDMEDVQPELPASPIAPVPDVAHLFDDDVQLVSDTQRYALDSEADQVSGALNADCTTDRDGDFGADLANTGAHNESGEEGSMDVDDTHSVFVEHAENDRGHTQSSEHMSPPPSTQPGSKRSHNQIESDDEPPKKRRAGMNDDEAPAESSQGTTQSGSSVVLLSSPKQEYDQVMRAELQEEILKHTYKAVPRLRYTDLIDEDIFVPYMFSRVNDPQYPRVIISDLIKLVEFASHAGTNIYNPSRADPALFKTRTNPKAKAYTDICRVGSSTFGKNAKLPLACSIVWSHTSSINYPEEYNGKLAATLFGHGLSQELVRQMAFFAQVLNDDGLSPVAGPNGTLRFGTYSVDPSAKPTTSARSGRTARAIDKSAVMSSSATMQMNDTCNMLYQRRTLGANANIPVWDATGRFKKGSKNRIGSAHSFLAQSPHDPLYHDPIPDDSLCAVLYTTTRTVRRNDEAEEESRLLSFNISGVIILVMPNAAS</sequence>
<gene>
    <name evidence="1" type="ORF">FA95DRAFT_1575320</name>
</gene>
<protein>
    <submittedName>
        <fullName evidence="1">Uncharacterized protein</fullName>
    </submittedName>
</protein>
<dbReference type="EMBL" id="MU276033">
    <property type="protein sequence ID" value="KAI0043094.1"/>
    <property type="molecule type" value="Genomic_DNA"/>
</dbReference>
<comment type="caution">
    <text evidence="1">The sequence shown here is derived from an EMBL/GenBank/DDBJ whole genome shotgun (WGS) entry which is preliminary data.</text>
</comment>
<evidence type="ECO:0000313" key="1">
    <source>
        <dbReference type="EMBL" id="KAI0043094.1"/>
    </source>
</evidence>
<accession>A0ACB8RGQ7</accession>
<evidence type="ECO:0000313" key="2">
    <source>
        <dbReference type="Proteomes" id="UP000814033"/>
    </source>
</evidence>
<reference evidence="1" key="1">
    <citation type="submission" date="2021-02" db="EMBL/GenBank/DDBJ databases">
        <authorList>
            <consortium name="DOE Joint Genome Institute"/>
            <person name="Ahrendt S."/>
            <person name="Looney B.P."/>
            <person name="Miyauchi S."/>
            <person name="Morin E."/>
            <person name="Drula E."/>
            <person name="Courty P.E."/>
            <person name="Chicoki N."/>
            <person name="Fauchery L."/>
            <person name="Kohler A."/>
            <person name="Kuo A."/>
            <person name="Labutti K."/>
            <person name="Pangilinan J."/>
            <person name="Lipzen A."/>
            <person name="Riley R."/>
            <person name="Andreopoulos W."/>
            <person name="He G."/>
            <person name="Johnson J."/>
            <person name="Barry K.W."/>
            <person name="Grigoriev I.V."/>
            <person name="Nagy L."/>
            <person name="Hibbett D."/>
            <person name="Henrissat B."/>
            <person name="Matheny P.B."/>
            <person name="Labbe J."/>
            <person name="Martin F."/>
        </authorList>
    </citation>
    <scope>NUCLEOTIDE SEQUENCE</scope>
    <source>
        <strain evidence="1">FP105234-sp</strain>
    </source>
</reference>
<reference evidence="1" key="2">
    <citation type="journal article" date="2022" name="New Phytol.">
        <title>Evolutionary transition to the ectomycorrhizal habit in the genomes of a hyperdiverse lineage of mushroom-forming fungi.</title>
        <authorList>
            <person name="Looney B."/>
            <person name="Miyauchi S."/>
            <person name="Morin E."/>
            <person name="Drula E."/>
            <person name="Courty P.E."/>
            <person name="Kohler A."/>
            <person name="Kuo A."/>
            <person name="LaButti K."/>
            <person name="Pangilinan J."/>
            <person name="Lipzen A."/>
            <person name="Riley R."/>
            <person name="Andreopoulos W."/>
            <person name="He G."/>
            <person name="Johnson J."/>
            <person name="Nolan M."/>
            <person name="Tritt A."/>
            <person name="Barry K.W."/>
            <person name="Grigoriev I.V."/>
            <person name="Nagy L.G."/>
            <person name="Hibbett D."/>
            <person name="Henrissat B."/>
            <person name="Matheny P.B."/>
            <person name="Labbe J."/>
            <person name="Martin F.M."/>
        </authorList>
    </citation>
    <scope>NUCLEOTIDE SEQUENCE</scope>
    <source>
        <strain evidence="1">FP105234-sp</strain>
    </source>
</reference>
<organism evidence="1 2">
    <name type="scientific">Auriscalpium vulgare</name>
    <dbReference type="NCBI Taxonomy" id="40419"/>
    <lineage>
        <taxon>Eukaryota</taxon>
        <taxon>Fungi</taxon>
        <taxon>Dikarya</taxon>
        <taxon>Basidiomycota</taxon>
        <taxon>Agaricomycotina</taxon>
        <taxon>Agaricomycetes</taxon>
        <taxon>Russulales</taxon>
        <taxon>Auriscalpiaceae</taxon>
        <taxon>Auriscalpium</taxon>
    </lineage>
</organism>